<protein>
    <recommendedName>
        <fullName evidence="4">DUF1677 family protein</fullName>
    </recommendedName>
</protein>
<dbReference type="OMA" id="LCLARCM"/>
<dbReference type="GeneID" id="107305127"/>
<dbReference type="HOGENOM" id="CLU_1470378_0_0_1"/>
<dbReference type="InterPro" id="IPR012876">
    <property type="entry name" value="DUF1677_pln"/>
</dbReference>
<dbReference type="PANTHER" id="PTHR33108">
    <property type="entry name" value="OS01G0745000 PROTEIN"/>
    <property type="match status" value="1"/>
</dbReference>
<dbReference type="AlphaFoldDB" id="J3L3Z8"/>
<dbReference type="EnsemblPlants" id="OB01G39540.1">
    <property type="protein sequence ID" value="OB01G39540.1"/>
    <property type="gene ID" value="OB01G39540"/>
</dbReference>
<sequence length="185" mass="19620">MEFRSSAGEEQPAGLGALTYARVIQRSDGDSSVLADDALLQAPGAAGAGGAADEQQQQQDEARSVRCECCGVAEDCTPTYIGRVRERFDGRWVCGICAEAVSELRRRDPALAVREAVASHAALCAEFNATVRANPALCLARCMRNIVRIRISCRSRSGDDSSPSPAPDGGAMIGRRTQSCALPYV</sequence>
<dbReference type="KEGG" id="obr:107305127"/>
<proteinExistence type="predicted"/>
<evidence type="ECO:0000313" key="2">
    <source>
        <dbReference type="EnsemblPlants" id="OB01G39540.1"/>
    </source>
</evidence>
<gene>
    <name evidence="2" type="primary">LOC107305127</name>
</gene>
<reference evidence="2" key="1">
    <citation type="journal article" date="2013" name="Nat. Commun.">
        <title>Whole-genome sequencing of Oryza brachyantha reveals mechanisms underlying Oryza genome evolution.</title>
        <authorList>
            <person name="Chen J."/>
            <person name="Huang Q."/>
            <person name="Gao D."/>
            <person name="Wang J."/>
            <person name="Lang Y."/>
            <person name="Liu T."/>
            <person name="Li B."/>
            <person name="Bai Z."/>
            <person name="Luis Goicoechea J."/>
            <person name="Liang C."/>
            <person name="Chen C."/>
            <person name="Zhang W."/>
            <person name="Sun S."/>
            <person name="Liao Y."/>
            <person name="Zhang X."/>
            <person name="Yang L."/>
            <person name="Song C."/>
            <person name="Wang M."/>
            <person name="Shi J."/>
            <person name="Liu G."/>
            <person name="Liu J."/>
            <person name="Zhou H."/>
            <person name="Zhou W."/>
            <person name="Yu Q."/>
            <person name="An N."/>
            <person name="Chen Y."/>
            <person name="Cai Q."/>
            <person name="Wang B."/>
            <person name="Liu B."/>
            <person name="Min J."/>
            <person name="Huang Y."/>
            <person name="Wu H."/>
            <person name="Li Z."/>
            <person name="Zhang Y."/>
            <person name="Yin Y."/>
            <person name="Song W."/>
            <person name="Jiang J."/>
            <person name="Jackson S.A."/>
            <person name="Wing R.A."/>
            <person name="Wang J."/>
            <person name="Chen M."/>
        </authorList>
    </citation>
    <scope>NUCLEOTIDE SEQUENCE [LARGE SCALE GENOMIC DNA]</scope>
    <source>
        <strain evidence="2">cv. IRGC 101232</strain>
    </source>
</reference>
<dbReference type="PANTHER" id="PTHR33108:SF14">
    <property type="entry name" value="OS01G0745000 PROTEIN"/>
    <property type="match status" value="1"/>
</dbReference>
<dbReference type="OrthoDB" id="10425927at2759"/>
<evidence type="ECO:0000313" key="3">
    <source>
        <dbReference type="Proteomes" id="UP000006038"/>
    </source>
</evidence>
<dbReference type="STRING" id="4533.J3L3Z8"/>
<dbReference type="Gramene" id="OB01G39540.1">
    <property type="protein sequence ID" value="OB01G39540.1"/>
    <property type="gene ID" value="OB01G39540"/>
</dbReference>
<feature type="compositionally biased region" description="Low complexity" evidence="1">
    <location>
        <begin position="160"/>
        <end position="170"/>
    </location>
</feature>
<dbReference type="eggNOG" id="ENOG502S1CX">
    <property type="taxonomic scope" value="Eukaryota"/>
</dbReference>
<reference evidence="2" key="2">
    <citation type="submission" date="2013-04" db="UniProtKB">
        <authorList>
            <consortium name="EnsemblPlants"/>
        </authorList>
    </citation>
    <scope>IDENTIFICATION</scope>
</reference>
<keyword evidence="3" id="KW-1185">Reference proteome</keyword>
<evidence type="ECO:0008006" key="4">
    <source>
        <dbReference type="Google" id="ProtNLM"/>
    </source>
</evidence>
<accession>J3L3Z8</accession>
<dbReference type="Proteomes" id="UP000006038">
    <property type="component" value="Chromosome 1"/>
</dbReference>
<name>J3L3Z8_ORYBR</name>
<organism evidence="2">
    <name type="scientific">Oryza brachyantha</name>
    <name type="common">malo sina</name>
    <dbReference type="NCBI Taxonomy" id="4533"/>
    <lineage>
        <taxon>Eukaryota</taxon>
        <taxon>Viridiplantae</taxon>
        <taxon>Streptophyta</taxon>
        <taxon>Embryophyta</taxon>
        <taxon>Tracheophyta</taxon>
        <taxon>Spermatophyta</taxon>
        <taxon>Magnoliopsida</taxon>
        <taxon>Liliopsida</taxon>
        <taxon>Poales</taxon>
        <taxon>Poaceae</taxon>
        <taxon>BOP clade</taxon>
        <taxon>Oryzoideae</taxon>
        <taxon>Oryzeae</taxon>
        <taxon>Oryzinae</taxon>
        <taxon>Oryza</taxon>
    </lineage>
</organism>
<dbReference type="RefSeq" id="XP_015697252.1">
    <property type="nucleotide sequence ID" value="XM_015841766.2"/>
</dbReference>
<feature type="region of interest" description="Disordered" evidence="1">
    <location>
        <begin position="155"/>
        <end position="174"/>
    </location>
</feature>
<evidence type="ECO:0000256" key="1">
    <source>
        <dbReference type="SAM" id="MobiDB-lite"/>
    </source>
</evidence>
<dbReference type="Pfam" id="PF07911">
    <property type="entry name" value="DUF1677"/>
    <property type="match status" value="1"/>
</dbReference>